<dbReference type="AlphaFoldDB" id="B6IGP7"/>
<accession>B6IGP7</accession>
<dbReference type="CTD" id="68919506"/>
<dbReference type="RefSeq" id="XP_045098644.1">
    <property type="nucleotide sequence ID" value="XM_045240546.1"/>
</dbReference>
<dbReference type="InParanoid" id="B6IGP7"/>
<name>B6IGP7_CAEBR</name>
<organism evidence="1 2">
    <name type="scientific">Caenorhabditis briggsae</name>
    <dbReference type="NCBI Taxonomy" id="6238"/>
    <lineage>
        <taxon>Eukaryota</taxon>
        <taxon>Metazoa</taxon>
        <taxon>Ecdysozoa</taxon>
        <taxon>Nematoda</taxon>
        <taxon>Chromadorea</taxon>
        <taxon>Rhabditida</taxon>
        <taxon>Rhabditina</taxon>
        <taxon>Rhabditomorpha</taxon>
        <taxon>Rhabditoidea</taxon>
        <taxon>Rhabditidae</taxon>
        <taxon>Peloderinae</taxon>
        <taxon>Caenorhabditis</taxon>
    </lineage>
</organism>
<dbReference type="GeneID" id="68919506"/>
<gene>
    <name evidence="1" type="ORF">CBG28057</name>
    <name evidence="1" type="ORF">CBG_28057</name>
</gene>
<dbReference type="HOGENOM" id="CLU_2415278_0_0_1"/>
<dbReference type="Proteomes" id="UP000008549">
    <property type="component" value="Unassembled WGS sequence"/>
</dbReference>
<dbReference type="KEGG" id="cbr:CBG_28057"/>
<reference evidence="1 2" key="1">
    <citation type="journal article" date="2003" name="PLoS Biol.">
        <title>The genome sequence of Caenorhabditis briggsae: a platform for comparative genomics.</title>
        <authorList>
            <person name="Stein L.D."/>
            <person name="Bao Z."/>
            <person name="Blasiar D."/>
            <person name="Blumenthal T."/>
            <person name="Brent M.R."/>
            <person name="Chen N."/>
            <person name="Chinwalla A."/>
            <person name="Clarke L."/>
            <person name="Clee C."/>
            <person name="Coghlan A."/>
            <person name="Coulson A."/>
            <person name="D'Eustachio P."/>
            <person name="Fitch D.H."/>
            <person name="Fulton L.A."/>
            <person name="Fulton R.E."/>
            <person name="Griffiths-Jones S."/>
            <person name="Harris T.W."/>
            <person name="Hillier L.W."/>
            <person name="Kamath R."/>
            <person name="Kuwabara P.E."/>
            <person name="Mardis E.R."/>
            <person name="Marra M.A."/>
            <person name="Miner T.L."/>
            <person name="Minx P."/>
            <person name="Mullikin J.C."/>
            <person name="Plumb R.W."/>
            <person name="Rogers J."/>
            <person name="Schein J.E."/>
            <person name="Sohrmann M."/>
            <person name="Spieth J."/>
            <person name="Stajich J.E."/>
            <person name="Wei C."/>
            <person name="Willey D."/>
            <person name="Wilson R.K."/>
            <person name="Durbin R."/>
            <person name="Waterston R.H."/>
        </authorList>
    </citation>
    <scope>NUCLEOTIDE SEQUENCE [LARGE SCALE GENOMIC DNA]</scope>
    <source>
        <strain evidence="1 2">AF16</strain>
    </source>
</reference>
<evidence type="ECO:0000313" key="1">
    <source>
        <dbReference type="EMBL" id="CAR99077.1"/>
    </source>
</evidence>
<protein>
    <submittedName>
        <fullName evidence="1">Protein CBG28057</fullName>
    </submittedName>
</protein>
<evidence type="ECO:0000313" key="2">
    <source>
        <dbReference type="Proteomes" id="UP000008549"/>
    </source>
</evidence>
<proteinExistence type="predicted"/>
<dbReference type="EMBL" id="HE601041">
    <property type="protein sequence ID" value="CAR99077.1"/>
    <property type="molecule type" value="Genomic_DNA"/>
</dbReference>
<reference evidence="1 2" key="2">
    <citation type="journal article" date="2011" name="PLoS Genet.">
        <title>Caenorhabditis briggsae recombinant inbred line genotypes reveal inter-strain incompatibility and the evolution of recombination.</title>
        <authorList>
            <person name="Ross J.A."/>
            <person name="Koboldt D.C."/>
            <person name="Staisch J.E."/>
            <person name="Chamberlin H.M."/>
            <person name="Gupta B.P."/>
            <person name="Miller R.D."/>
            <person name="Baird S.E."/>
            <person name="Haag E.S."/>
        </authorList>
    </citation>
    <scope>NUCLEOTIDE SEQUENCE [LARGE SCALE GENOMIC DNA]</scope>
    <source>
        <strain evidence="1 2">AF16</strain>
    </source>
</reference>
<keyword evidence="2" id="KW-1185">Reference proteome</keyword>
<sequence length="92" mass="11052">MIFFRHPNYSLLHSLIPKTLLSFRILRMQDNDEPNRQNPSSKKLDLIIPLYQDKKLRISSEDNHEELPKDPNLWDDYRTIFLKLEVIDVDSE</sequence>